<dbReference type="InterPro" id="IPR001451">
    <property type="entry name" value="Hexapep"/>
</dbReference>
<dbReference type="Pfam" id="PF25087">
    <property type="entry name" value="GMPPB_C"/>
    <property type="match status" value="1"/>
</dbReference>
<comment type="subunit">
    <text evidence="18">Homotrimer.</text>
</comment>
<feature type="binding site" evidence="18">
    <location>
        <position position="373"/>
    </location>
    <ligand>
        <name>UDP-N-acetyl-alpha-D-glucosamine</name>
        <dbReference type="ChEBI" id="CHEBI:57705"/>
    </ligand>
</feature>
<dbReference type="GO" id="GO:0016020">
    <property type="term" value="C:membrane"/>
    <property type="evidence" value="ECO:0007669"/>
    <property type="project" value="GOC"/>
</dbReference>
<keyword evidence="8 18" id="KW-0677">Repeat</keyword>
<dbReference type="InterPro" id="IPR005882">
    <property type="entry name" value="Bifunctional_GlmU"/>
</dbReference>
<feature type="binding site" evidence="18">
    <location>
        <begin position="76"/>
        <end position="77"/>
    </location>
    <ligand>
        <name>UDP-N-acetyl-alpha-D-glucosamine</name>
        <dbReference type="ChEBI" id="CHEBI:57705"/>
    </ligand>
</feature>
<evidence type="ECO:0000313" key="22">
    <source>
        <dbReference type="Proteomes" id="UP000295294"/>
    </source>
</evidence>
<evidence type="ECO:0000256" key="3">
    <source>
        <dbReference type="ARBA" id="ARBA00007947"/>
    </source>
</evidence>
<evidence type="ECO:0000256" key="16">
    <source>
        <dbReference type="ARBA" id="ARBA00048493"/>
    </source>
</evidence>
<dbReference type="SUPFAM" id="SSF51161">
    <property type="entry name" value="Trimeric LpxA-like enzymes"/>
    <property type="match status" value="1"/>
</dbReference>
<keyword evidence="5 18" id="KW-0808">Transferase</keyword>
<dbReference type="CDD" id="cd02540">
    <property type="entry name" value="GT2_GlmU_N_bac"/>
    <property type="match status" value="1"/>
</dbReference>
<reference evidence="21 22" key="1">
    <citation type="submission" date="2019-03" db="EMBL/GenBank/DDBJ databases">
        <title>Efficiently degradation of phenoxyalkanoic acid herbicides by Cupriavidus oxalaticus strain X32.</title>
        <authorList>
            <person name="Sheng X."/>
        </authorList>
    </citation>
    <scope>NUCLEOTIDE SEQUENCE [LARGE SCALE GENOMIC DNA]</scope>
    <source>
        <strain evidence="21 22">X32</strain>
    </source>
</reference>
<dbReference type="GO" id="GO:0000902">
    <property type="term" value="P:cell morphogenesis"/>
    <property type="evidence" value="ECO:0007669"/>
    <property type="project" value="UniProtKB-UniRule"/>
</dbReference>
<comment type="similarity">
    <text evidence="3 18">In the N-terminal section; belongs to the N-acetylglucosamine-1-phosphate uridyltransferase family.</text>
</comment>
<feature type="binding site" evidence="18">
    <location>
        <position position="100"/>
    </location>
    <ligand>
        <name>Mg(2+)</name>
        <dbReference type="ChEBI" id="CHEBI:18420"/>
    </ligand>
</feature>
<evidence type="ECO:0000256" key="9">
    <source>
        <dbReference type="ARBA" id="ARBA00022842"/>
    </source>
</evidence>
<evidence type="ECO:0000256" key="17">
    <source>
        <dbReference type="ARBA" id="ARBA00049628"/>
    </source>
</evidence>
<evidence type="ECO:0000256" key="1">
    <source>
        <dbReference type="ARBA" id="ARBA00004496"/>
    </source>
</evidence>
<dbReference type="STRING" id="1349762.GCA_001592245_04900"/>
<accession>A0A4P7L878</accession>
<dbReference type="GO" id="GO:0005737">
    <property type="term" value="C:cytoplasm"/>
    <property type="evidence" value="ECO:0007669"/>
    <property type="project" value="UniProtKB-SubCell"/>
</dbReference>
<dbReference type="EC" id="2.7.7.23" evidence="18"/>
<feature type="binding site" evidence="18">
    <location>
        <begin position="382"/>
        <end position="383"/>
    </location>
    <ligand>
        <name>acetyl-CoA</name>
        <dbReference type="ChEBI" id="CHEBI:57288"/>
    </ligand>
</feature>
<protein>
    <recommendedName>
        <fullName evidence="18">Bifunctional protein GlmU</fullName>
    </recommendedName>
    <domain>
        <recommendedName>
            <fullName evidence="18">UDP-N-acetylglucosamine pyrophosphorylase</fullName>
            <ecNumber evidence="18">2.7.7.23</ecNumber>
        </recommendedName>
        <alternativeName>
            <fullName evidence="18">N-acetylglucosamine-1-phosphate uridyltransferase</fullName>
        </alternativeName>
    </domain>
    <domain>
        <recommendedName>
            <fullName evidence="18">Glucosamine-1-phosphate N-acetyltransferase</fullName>
            <ecNumber evidence="18">2.3.1.157</ecNumber>
        </recommendedName>
    </domain>
</protein>
<keyword evidence="6 18" id="KW-0548">Nucleotidyltransferase</keyword>
<keyword evidence="13 18" id="KW-0012">Acyltransferase</keyword>
<dbReference type="KEGG" id="cox:E0W60_11880"/>
<proteinExistence type="inferred from homology"/>
<comment type="catalytic activity">
    <reaction evidence="15 18">
        <text>alpha-D-glucosamine 1-phosphate + acetyl-CoA = N-acetyl-alpha-D-glucosamine 1-phosphate + CoA + H(+)</text>
        <dbReference type="Rhea" id="RHEA:13725"/>
        <dbReference type="ChEBI" id="CHEBI:15378"/>
        <dbReference type="ChEBI" id="CHEBI:57287"/>
        <dbReference type="ChEBI" id="CHEBI:57288"/>
        <dbReference type="ChEBI" id="CHEBI:57776"/>
        <dbReference type="ChEBI" id="CHEBI:58516"/>
        <dbReference type="EC" id="2.3.1.157"/>
    </reaction>
</comment>
<feature type="binding site" evidence="18">
    <location>
        <position position="347"/>
    </location>
    <ligand>
        <name>UDP-N-acetyl-alpha-D-glucosamine</name>
        <dbReference type="ChEBI" id="CHEBI:57705"/>
    </ligand>
</feature>
<dbReference type="RefSeq" id="WP_135704262.1">
    <property type="nucleotide sequence ID" value="NZ_CP038635.1"/>
</dbReference>
<feature type="binding site" evidence="18">
    <location>
        <position position="20"/>
    </location>
    <ligand>
        <name>UDP-N-acetyl-alpha-D-glucosamine</name>
        <dbReference type="ChEBI" id="CHEBI:57705"/>
    </ligand>
</feature>
<dbReference type="GO" id="GO:0009245">
    <property type="term" value="P:lipid A biosynthetic process"/>
    <property type="evidence" value="ECO:0007669"/>
    <property type="project" value="UniProtKB-UniRule"/>
</dbReference>
<dbReference type="InterPro" id="IPR011004">
    <property type="entry name" value="Trimer_LpxA-like_sf"/>
</dbReference>
<evidence type="ECO:0000256" key="15">
    <source>
        <dbReference type="ARBA" id="ARBA00048247"/>
    </source>
</evidence>
<feature type="binding site" evidence="18">
    <location>
        <position position="376"/>
    </location>
    <ligand>
        <name>acetyl-CoA</name>
        <dbReference type="ChEBI" id="CHEBI:57288"/>
    </ligand>
</feature>
<feature type="binding site" evidence="18">
    <location>
        <position position="165"/>
    </location>
    <ligand>
        <name>UDP-N-acetyl-alpha-D-glucosamine</name>
        <dbReference type="ChEBI" id="CHEBI:57705"/>
    </ligand>
</feature>
<feature type="region of interest" description="Linker" evidence="18">
    <location>
        <begin position="226"/>
        <end position="246"/>
    </location>
</feature>
<feature type="binding site" evidence="18">
    <location>
        <position position="329"/>
    </location>
    <ligand>
        <name>UDP-N-acetyl-alpha-D-glucosamine</name>
        <dbReference type="ChEBI" id="CHEBI:57705"/>
    </ligand>
</feature>
<evidence type="ECO:0000256" key="18">
    <source>
        <dbReference type="HAMAP-Rule" id="MF_01631"/>
    </source>
</evidence>
<feature type="active site" description="Proton acceptor" evidence="18">
    <location>
        <position position="359"/>
    </location>
</feature>
<evidence type="ECO:0000313" key="21">
    <source>
        <dbReference type="EMBL" id="QBY51936.1"/>
    </source>
</evidence>
<evidence type="ECO:0000259" key="19">
    <source>
        <dbReference type="Pfam" id="PF12804"/>
    </source>
</evidence>
<dbReference type="UniPathway" id="UPA00113">
    <property type="reaction ID" value="UER00532"/>
</dbReference>
<evidence type="ECO:0000256" key="2">
    <source>
        <dbReference type="ARBA" id="ARBA00007707"/>
    </source>
</evidence>
<gene>
    <name evidence="18 21" type="primary">glmU</name>
    <name evidence="21" type="ORF">E0W60_11880</name>
</gene>
<dbReference type="Proteomes" id="UP000295294">
    <property type="component" value="Chromosome 2"/>
</dbReference>
<dbReference type="InterPro" id="IPR056729">
    <property type="entry name" value="GMPPB_C"/>
</dbReference>
<dbReference type="Pfam" id="PF14602">
    <property type="entry name" value="Hexapep_2"/>
    <property type="match status" value="1"/>
</dbReference>
<comment type="catalytic activity">
    <reaction evidence="16 18">
        <text>N-acetyl-alpha-D-glucosamine 1-phosphate + UTP + H(+) = UDP-N-acetyl-alpha-D-glucosamine + diphosphate</text>
        <dbReference type="Rhea" id="RHEA:13509"/>
        <dbReference type="ChEBI" id="CHEBI:15378"/>
        <dbReference type="ChEBI" id="CHEBI:33019"/>
        <dbReference type="ChEBI" id="CHEBI:46398"/>
        <dbReference type="ChEBI" id="CHEBI:57705"/>
        <dbReference type="ChEBI" id="CHEBI:57776"/>
        <dbReference type="EC" id="2.7.7.23"/>
    </reaction>
</comment>
<feature type="binding site" evidence="18">
    <location>
        <position position="362"/>
    </location>
    <ligand>
        <name>UDP-N-acetyl-alpha-D-glucosamine</name>
        <dbReference type="ChEBI" id="CHEBI:57705"/>
    </ligand>
</feature>
<feature type="binding site" evidence="18">
    <location>
        <position position="401"/>
    </location>
    <ligand>
        <name>acetyl-CoA</name>
        <dbReference type="ChEBI" id="CHEBI:57288"/>
    </ligand>
</feature>
<keyword evidence="7 18" id="KW-0479">Metal-binding</keyword>
<dbReference type="OrthoDB" id="9775031at2"/>
<dbReference type="GO" id="GO:0006048">
    <property type="term" value="P:UDP-N-acetylglucosamine biosynthetic process"/>
    <property type="evidence" value="ECO:0007669"/>
    <property type="project" value="UniProtKB-UniPathway"/>
</dbReference>
<evidence type="ECO:0000256" key="6">
    <source>
        <dbReference type="ARBA" id="ARBA00022695"/>
    </source>
</evidence>
<dbReference type="InterPro" id="IPR025877">
    <property type="entry name" value="MobA-like_NTP_Trfase"/>
</dbReference>
<keyword evidence="12 18" id="KW-0511">Multifunctional enzyme</keyword>
<sequence>MNIVILAAGMGKRMVSDLPKVLHPVAGRPMLAHVLDTARALSPSRLVVVVGHGAAHVREAVAAYDVAFAEQAQQLGTGHAVMQALPLLDDSQPTLVLYGDVPLTTAATLKALVAEAGSERFGVLTVEMPDPTGYGRIVRDAAGSIVRIVEQKDASEAVKAIREINTGIIVCPTGHLRRWLSTLGNDNAQGEYYLTDTVERAAREGVEIVSAQPAAIWETLGVNSKLQLAEVERIHQGNQARRLLEAGVTLLDPARIDVRGELTCGRDVTIDVGCVFEGRVHLEDGASIGAHCVIRNSTVGAGAQLHPFCHVDSARIGPAGRIGPYARLRPGTELGEDVHIGNFVEVKNAQVAAHSKANHLAYVGDATVGSRVNIGAGTITCNYDGVNKHRTVIEDDVFIGSDTQLVAPVTVRRGATLGAGTTLTKEAPADKLTLSRAKQLTVDAWQRPVRQPKK</sequence>
<dbReference type="SUPFAM" id="SSF53448">
    <property type="entry name" value="Nucleotide-diphospho-sugar transferases"/>
    <property type="match status" value="1"/>
</dbReference>
<dbReference type="GO" id="GO:0071555">
    <property type="term" value="P:cell wall organization"/>
    <property type="evidence" value="ECO:0007669"/>
    <property type="project" value="UniProtKB-KW"/>
</dbReference>
<dbReference type="Pfam" id="PF12804">
    <property type="entry name" value="NTP_transf_3"/>
    <property type="match status" value="1"/>
</dbReference>
<feature type="binding site" evidence="18">
    <location>
        <begin position="6"/>
        <end position="9"/>
    </location>
    <ligand>
        <name>UDP-N-acetyl-alpha-D-glucosamine</name>
        <dbReference type="ChEBI" id="CHEBI:57705"/>
    </ligand>
</feature>
<dbReference type="EC" id="2.3.1.157" evidence="18"/>
<evidence type="ECO:0000256" key="12">
    <source>
        <dbReference type="ARBA" id="ARBA00023268"/>
    </source>
</evidence>
<dbReference type="InterPro" id="IPR050065">
    <property type="entry name" value="GlmU-like"/>
</dbReference>
<evidence type="ECO:0000256" key="13">
    <source>
        <dbReference type="ARBA" id="ARBA00023315"/>
    </source>
</evidence>
<evidence type="ECO:0000256" key="10">
    <source>
        <dbReference type="ARBA" id="ARBA00022960"/>
    </source>
</evidence>
<dbReference type="CDD" id="cd03353">
    <property type="entry name" value="LbH_GlmU_C"/>
    <property type="match status" value="1"/>
</dbReference>
<comment type="pathway">
    <text evidence="18">Nucleotide-sugar biosynthesis; UDP-N-acetyl-alpha-D-glucosamine biosynthesis; UDP-N-acetyl-alpha-D-glucosamine from N-acetyl-alpha-D-glucosamine 1-phosphate: step 1/1.</text>
</comment>
<feature type="domain" description="Mannose-1-phosphate guanyltransferase C-terminal" evidence="20">
    <location>
        <begin position="260"/>
        <end position="356"/>
    </location>
</feature>
<keyword evidence="4 18" id="KW-0963">Cytoplasm</keyword>
<comment type="function">
    <text evidence="17 18">Catalyzes the last two sequential reactions in the de novo biosynthetic pathway for UDP-N-acetylglucosamine (UDP-GlcNAc). The C-terminal domain catalyzes the transfer of acetyl group from acetyl coenzyme A to glucosamine-1-phosphate (GlcN-1-P) to produce N-acetylglucosamine-1-phosphate (GlcNAc-1-P), which is converted into UDP-GlcNAc by the transfer of uridine 5-monophosphate (from uridine 5-triphosphate), a reaction catalyzed by the N-terminal domain.</text>
</comment>
<dbReference type="UniPathway" id="UPA00973"/>
<feature type="region of interest" description="Pyrophosphorylase" evidence="18">
    <location>
        <begin position="1"/>
        <end position="225"/>
    </location>
</feature>
<feature type="binding site" evidence="18">
    <location>
        <position position="223"/>
    </location>
    <ligand>
        <name>Mg(2+)</name>
        <dbReference type="ChEBI" id="CHEBI:18420"/>
    </ligand>
</feature>
<keyword evidence="9 18" id="KW-0460">Magnesium</keyword>
<dbReference type="GO" id="GO:0003977">
    <property type="term" value="F:UDP-N-acetylglucosamine diphosphorylase activity"/>
    <property type="evidence" value="ECO:0007669"/>
    <property type="project" value="UniProtKB-UniRule"/>
</dbReference>
<evidence type="ECO:0000256" key="8">
    <source>
        <dbReference type="ARBA" id="ARBA00022737"/>
    </source>
</evidence>
<organism evidence="21 22">
    <name type="scientific">Cupriavidus oxalaticus</name>
    <dbReference type="NCBI Taxonomy" id="96344"/>
    <lineage>
        <taxon>Bacteria</taxon>
        <taxon>Pseudomonadati</taxon>
        <taxon>Pseudomonadota</taxon>
        <taxon>Betaproteobacteria</taxon>
        <taxon>Burkholderiales</taxon>
        <taxon>Burkholderiaceae</taxon>
        <taxon>Cupriavidus</taxon>
    </lineage>
</organism>
<feature type="binding site" evidence="18">
    <location>
        <position position="150"/>
    </location>
    <ligand>
        <name>UDP-N-acetyl-alpha-D-glucosamine</name>
        <dbReference type="ChEBI" id="CHEBI:57705"/>
    </ligand>
</feature>
<feature type="binding site" evidence="18">
    <location>
        <position position="419"/>
    </location>
    <ligand>
        <name>acetyl-CoA</name>
        <dbReference type="ChEBI" id="CHEBI:57288"/>
    </ligand>
</feature>
<dbReference type="PANTHER" id="PTHR43584:SF3">
    <property type="entry name" value="BIFUNCTIONAL PROTEIN GLMU"/>
    <property type="match status" value="1"/>
</dbReference>
<comment type="pathway">
    <text evidence="18">Nucleotide-sugar biosynthesis; UDP-N-acetyl-alpha-D-glucosamine biosynthesis; N-acetyl-alpha-D-glucosamine 1-phosphate from alpha-D-glucosamine 6-phosphate (route II): step 2/2.</text>
</comment>
<dbReference type="HAMAP" id="MF_01631">
    <property type="entry name" value="GlmU"/>
    <property type="match status" value="1"/>
</dbReference>
<dbReference type="InterPro" id="IPR029044">
    <property type="entry name" value="Nucleotide-diphossugar_trans"/>
</dbReference>
<dbReference type="InterPro" id="IPR038009">
    <property type="entry name" value="GlmU_C_LbH"/>
</dbReference>
<dbReference type="NCBIfam" id="TIGR01173">
    <property type="entry name" value="glmU"/>
    <property type="match status" value="1"/>
</dbReference>
<evidence type="ECO:0000256" key="4">
    <source>
        <dbReference type="ARBA" id="ARBA00022490"/>
    </source>
</evidence>
<keyword evidence="10 18" id="KW-0133">Cell shape</keyword>
<feature type="region of interest" description="N-acetyltransferase" evidence="18">
    <location>
        <begin position="247"/>
        <end position="454"/>
    </location>
</feature>
<comment type="pathway">
    <text evidence="18">Bacterial outer membrane biogenesis; LPS lipid A biosynthesis.</text>
</comment>
<feature type="binding site" evidence="18">
    <location>
        <position position="135"/>
    </location>
    <ligand>
        <name>UDP-N-acetyl-alpha-D-glucosamine</name>
        <dbReference type="ChEBI" id="CHEBI:57705"/>
    </ligand>
</feature>
<dbReference type="GO" id="GO:0019134">
    <property type="term" value="F:glucosamine-1-phosphate N-acetyltransferase activity"/>
    <property type="evidence" value="ECO:0007669"/>
    <property type="project" value="UniProtKB-UniRule"/>
</dbReference>
<evidence type="ECO:0000256" key="14">
    <source>
        <dbReference type="ARBA" id="ARBA00023316"/>
    </source>
</evidence>
<evidence type="ECO:0000256" key="7">
    <source>
        <dbReference type="ARBA" id="ARBA00022723"/>
    </source>
</evidence>
<comment type="similarity">
    <text evidence="2 18">In the C-terminal section; belongs to the transferase hexapeptide repeat family.</text>
</comment>
<comment type="subcellular location">
    <subcellularLocation>
        <location evidence="1 18">Cytoplasm</location>
    </subcellularLocation>
</comment>
<dbReference type="GO" id="GO:0000287">
    <property type="term" value="F:magnesium ion binding"/>
    <property type="evidence" value="ECO:0007669"/>
    <property type="project" value="UniProtKB-UniRule"/>
</dbReference>
<feature type="binding site" evidence="18">
    <location>
        <position position="223"/>
    </location>
    <ligand>
        <name>UDP-N-acetyl-alpha-D-glucosamine</name>
        <dbReference type="ChEBI" id="CHEBI:57705"/>
    </ligand>
</feature>
<feature type="domain" description="MobA-like NTP transferase" evidence="19">
    <location>
        <begin position="4"/>
        <end position="129"/>
    </location>
</feature>
<evidence type="ECO:0000256" key="5">
    <source>
        <dbReference type="ARBA" id="ARBA00022679"/>
    </source>
</evidence>
<evidence type="ECO:0000259" key="20">
    <source>
        <dbReference type="Pfam" id="PF25087"/>
    </source>
</evidence>
<feature type="binding site" evidence="18">
    <location>
        <position position="71"/>
    </location>
    <ligand>
        <name>UDP-N-acetyl-alpha-D-glucosamine</name>
        <dbReference type="ChEBI" id="CHEBI:57705"/>
    </ligand>
</feature>
<evidence type="ECO:0000256" key="11">
    <source>
        <dbReference type="ARBA" id="ARBA00022984"/>
    </source>
</evidence>
<dbReference type="Gene3D" id="3.90.550.10">
    <property type="entry name" value="Spore Coat Polysaccharide Biosynthesis Protein SpsA, Chain A"/>
    <property type="match status" value="1"/>
</dbReference>
<dbReference type="PANTHER" id="PTHR43584">
    <property type="entry name" value="NUCLEOTIDYL TRANSFERASE"/>
    <property type="match status" value="1"/>
</dbReference>
<dbReference type="GO" id="GO:0009252">
    <property type="term" value="P:peptidoglycan biosynthetic process"/>
    <property type="evidence" value="ECO:0007669"/>
    <property type="project" value="UniProtKB-UniRule"/>
</dbReference>
<keyword evidence="14 18" id="KW-0961">Cell wall biogenesis/degradation</keyword>
<feature type="binding site" evidence="18">
    <location>
        <position position="436"/>
    </location>
    <ligand>
        <name>acetyl-CoA</name>
        <dbReference type="ChEBI" id="CHEBI:57288"/>
    </ligand>
</feature>
<name>A0A4P7L878_9BURK</name>
<keyword evidence="11 18" id="KW-0573">Peptidoglycan synthesis</keyword>
<feature type="binding site" evidence="18">
    <location>
        <begin position="98"/>
        <end position="100"/>
    </location>
    <ligand>
        <name>UDP-N-acetyl-alpha-D-glucosamine</name>
        <dbReference type="ChEBI" id="CHEBI:57705"/>
    </ligand>
</feature>
<dbReference type="Gene3D" id="2.160.10.10">
    <property type="entry name" value="Hexapeptide repeat proteins"/>
    <property type="match status" value="1"/>
</dbReference>
<dbReference type="EMBL" id="CP038635">
    <property type="protein sequence ID" value="QBY51936.1"/>
    <property type="molecule type" value="Genomic_DNA"/>
</dbReference>
<dbReference type="GO" id="GO:0008360">
    <property type="term" value="P:regulation of cell shape"/>
    <property type="evidence" value="ECO:0007669"/>
    <property type="project" value="UniProtKB-KW"/>
</dbReference>
<dbReference type="AlphaFoldDB" id="A0A4P7L878"/>
<comment type="cofactor">
    <cofactor evidence="18">
        <name>Mg(2+)</name>
        <dbReference type="ChEBI" id="CHEBI:18420"/>
    </cofactor>
    <text evidence="18">Binds 1 Mg(2+) ion per subunit.</text>
</comment>